<feature type="domain" description="CheW-like" evidence="1">
    <location>
        <begin position="1"/>
        <end position="141"/>
    </location>
</feature>
<sequence>MSQLVNMKLAGTSLGIDVKAVQDVVRLGSITPVPRAADWIAGMMNLRGHIVTAINMRARMNLPPADPDARQMCVVVNLGPEAYSLIVDSVGEVISVTEDQREPEPATLDSHWRSVSRGVVRLPTQLLIEIDIEHLIRGKFNEAA</sequence>
<dbReference type="Pfam" id="PF01584">
    <property type="entry name" value="CheW"/>
    <property type="match status" value="1"/>
</dbReference>
<dbReference type="InterPro" id="IPR002545">
    <property type="entry name" value="CheW-lke_dom"/>
</dbReference>
<evidence type="ECO:0000259" key="1">
    <source>
        <dbReference type="PROSITE" id="PS50851"/>
    </source>
</evidence>
<accession>A0ABS6SB78</accession>
<dbReference type="SMART" id="SM00260">
    <property type="entry name" value="CheW"/>
    <property type="match status" value="1"/>
</dbReference>
<dbReference type="InterPro" id="IPR039315">
    <property type="entry name" value="CheW"/>
</dbReference>
<evidence type="ECO:0000313" key="3">
    <source>
        <dbReference type="Proteomes" id="UP000722336"/>
    </source>
</evidence>
<proteinExistence type="predicted"/>
<dbReference type="RefSeq" id="WP_218443445.1">
    <property type="nucleotide sequence ID" value="NZ_JAGSPA010000001.1"/>
</dbReference>
<dbReference type="PANTHER" id="PTHR22617:SF23">
    <property type="entry name" value="CHEMOTAXIS PROTEIN CHEW"/>
    <property type="match status" value="1"/>
</dbReference>
<keyword evidence="3" id="KW-1185">Reference proteome</keyword>
<name>A0ABS6SB78_9SPHN</name>
<dbReference type="Proteomes" id="UP000722336">
    <property type="component" value="Unassembled WGS sequence"/>
</dbReference>
<dbReference type="PROSITE" id="PS50851">
    <property type="entry name" value="CHEW"/>
    <property type="match status" value="1"/>
</dbReference>
<dbReference type="PANTHER" id="PTHR22617">
    <property type="entry name" value="CHEMOTAXIS SENSOR HISTIDINE KINASE-RELATED"/>
    <property type="match status" value="1"/>
</dbReference>
<protein>
    <submittedName>
        <fullName evidence="2">Chemotaxis protein CheW</fullName>
    </submittedName>
</protein>
<dbReference type="EMBL" id="JAGSPA010000001">
    <property type="protein sequence ID" value="MBV7255181.1"/>
    <property type="molecule type" value="Genomic_DNA"/>
</dbReference>
<organism evidence="2 3">
    <name type="scientific">Pacificimonas pallii</name>
    <dbReference type="NCBI Taxonomy" id="2827236"/>
    <lineage>
        <taxon>Bacteria</taxon>
        <taxon>Pseudomonadati</taxon>
        <taxon>Pseudomonadota</taxon>
        <taxon>Alphaproteobacteria</taxon>
        <taxon>Sphingomonadales</taxon>
        <taxon>Sphingosinicellaceae</taxon>
        <taxon>Pacificimonas</taxon>
    </lineage>
</organism>
<reference evidence="2 3" key="1">
    <citation type="submission" date="2021-04" db="EMBL/GenBank/DDBJ databases">
        <authorList>
            <person name="Pira H."/>
            <person name="Risdian C."/>
            <person name="Wink J."/>
        </authorList>
    </citation>
    <scope>NUCLEOTIDE SEQUENCE [LARGE SCALE GENOMIC DNA]</scope>
    <source>
        <strain evidence="2 3">WHA3</strain>
    </source>
</reference>
<gene>
    <name evidence="2" type="ORF">KCG44_00125</name>
</gene>
<evidence type="ECO:0000313" key="2">
    <source>
        <dbReference type="EMBL" id="MBV7255181.1"/>
    </source>
</evidence>
<comment type="caution">
    <text evidence="2">The sequence shown here is derived from an EMBL/GenBank/DDBJ whole genome shotgun (WGS) entry which is preliminary data.</text>
</comment>